<keyword evidence="6" id="KW-0539">Nucleus</keyword>
<dbReference type="SMART" id="SM00380">
    <property type="entry name" value="AP2"/>
    <property type="match status" value="1"/>
</dbReference>
<comment type="similarity">
    <text evidence="7">Belongs to the AP2/ERF transcription factor family. ERF subfamily.</text>
</comment>
<keyword evidence="4" id="KW-0010">Activator</keyword>
<gene>
    <name evidence="10" type="ORF">FPE_LOCUS22432</name>
</gene>
<dbReference type="InterPro" id="IPR016177">
    <property type="entry name" value="DNA-bd_dom_sf"/>
</dbReference>
<dbReference type="InterPro" id="IPR036955">
    <property type="entry name" value="AP2/ERF_dom_sf"/>
</dbReference>
<feature type="region of interest" description="Disordered" evidence="8">
    <location>
        <begin position="1"/>
        <end position="56"/>
    </location>
</feature>
<feature type="domain" description="AP2/ERF" evidence="9">
    <location>
        <begin position="46"/>
        <end position="102"/>
    </location>
</feature>
<dbReference type="Proteomes" id="UP000834106">
    <property type="component" value="Chromosome 13"/>
</dbReference>
<evidence type="ECO:0000256" key="2">
    <source>
        <dbReference type="ARBA" id="ARBA00023015"/>
    </source>
</evidence>
<dbReference type="PANTHER" id="PTHR31839:SF85">
    <property type="entry name" value="AP2_ERF DOMAIN-CONTAINING PROTEIN"/>
    <property type="match status" value="1"/>
</dbReference>
<evidence type="ECO:0000256" key="3">
    <source>
        <dbReference type="ARBA" id="ARBA00023125"/>
    </source>
</evidence>
<dbReference type="InterPro" id="IPR001471">
    <property type="entry name" value="AP2/ERF_dom"/>
</dbReference>
<dbReference type="InterPro" id="IPR045277">
    <property type="entry name" value="DRE1A-I"/>
</dbReference>
<evidence type="ECO:0000259" key="9">
    <source>
        <dbReference type="PROSITE" id="PS51032"/>
    </source>
</evidence>
<dbReference type="Pfam" id="PF00847">
    <property type="entry name" value="AP2"/>
    <property type="match status" value="1"/>
</dbReference>
<protein>
    <recommendedName>
        <fullName evidence="9">AP2/ERF domain-containing protein</fullName>
    </recommendedName>
</protein>
<dbReference type="PANTHER" id="PTHR31839">
    <property type="entry name" value="DEHYDRATION-RESPONSIVE ELEMENT-BINDING PROTEIN 1D"/>
    <property type="match status" value="1"/>
</dbReference>
<proteinExistence type="inferred from homology"/>
<keyword evidence="3" id="KW-0238">DNA-binding</keyword>
<evidence type="ECO:0000256" key="5">
    <source>
        <dbReference type="ARBA" id="ARBA00023163"/>
    </source>
</evidence>
<accession>A0AAD2E0Y2</accession>
<feature type="region of interest" description="Disordered" evidence="8">
    <location>
        <begin position="174"/>
        <end position="204"/>
    </location>
</feature>
<dbReference type="SUPFAM" id="SSF54171">
    <property type="entry name" value="DNA-binding domain"/>
    <property type="match status" value="1"/>
</dbReference>
<reference evidence="10" key="1">
    <citation type="submission" date="2023-05" db="EMBL/GenBank/DDBJ databases">
        <authorList>
            <person name="Huff M."/>
        </authorList>
    </citation>
    <scope>NUCLEOTIDE SEQUENCE</scope>
</reference>
<dbReference type="GO" id="GO:0005634">
    <property type="term" value="C:nucleus"/>
    <property type="evidence" value="ECO:0007669"/>
    <property type="project" value="UniProtKB-SubCell"/>
</dbReference>
<organism evidence="10 11">
    <name type="scientific">Fraxinus pennsylvanica</name>
    <dbReference type="NCBI Taxonomy" id="56036"/>
    <lineage>
        <taxon>Eukaryota</taxon>
        <taxon>Viridiplantae</taxon>
        <taxon>Streptophyta</taxon>
        <taxon>Embryophyta</taxon>
        <taxon>Tracheophyta</taxon>
        <taxon>Spermatophyta</taxon>
        <taxon>Magnoliopsida</taxon>
        <taxon>eudicotyledons</taxon>
        <taxon>Gunneridae</taxon>
        <taxon>Pentapetalae</taxon>
        <taxon>asterids</taxon>
        <taxon>lamiids</taxon>
        <taxon>Lamiales</taxon>
        <taxon>Oleaceae</taxon>
        <taxon>Oleeae</taxon>
        <taxon>Fraxinus</taxon>
    </lineage>
</organism>
<keyword evidence="5" id="KW-0804">Transcription</keyword>
<keyword evidence="2" id="KW-0805">Transcription regulation</keyword>
<dbReference type="AlphaFoldDB" id="A0AAD2E0Y2"/>
<dbReference type="Gene3D" id="3.30.730.10">
    <property type="entry name" value="AP2/ERF domain"/>
    <property type="match status" value="1"/>
</dbReference>
<keyword evidence="11" id="KW-1185">Reference proteome</keyword>
<feature type="compositionally biased region" description="Polar residues" evidence="8">
    <location>
        <begin position="28"/>
        <end position="40"/>
    </location>
</feature>
<evidence type="ECO:0000256" key="1">
    <source>
        <dbReference type="ARBA" id="ARBA00004123"/>
    </source>
</evidence>
<evidence type="ECO:0000256" key="4">
    <source>
        <dbReference type="ARBA" id="ARBA00023159"/>
    </source>
</evidence>
<evidence type="ECO:0000256" key="6">
    <source>
        <dbReference type="ARBA" id="ARBA00023242"/>
    </source>
</evidence>
<comment type="subcellular location">
    <subcellularLocation>
        <location evidence="1">Nucleus</location>
    </subcellularLocation>
</comment>
<dbReference type="GO" id="GO:0003700">
    <property type="term" value="F:DNA-binding transcription factor activity"/>
    <property type="evidence" value="ECO:0007669"/>
    <property type="project" value="InterPro"/>
</dbReference>
<sequence>MANHPNVRHDEQPPNPLIIPSPHDNSEHPFQSPTTTTASPSGRHPSYRGIRLRSGKWVSEIREPRKTTRIWLGTYPTPEMAAAAYDVASLALKGPDTAVNFPNLVSTYPLPASQSPADIQAAAASAAAAMAPPQQEGGDQAALPQNQSENQVLQEFVDEEELLNMPNLLVDMAEGMLVSPPRMKSTGDDDSPENSENDNLWSYR</sequence>
<name>A0AAD2E0Y2_9LAMI</name>
<evidence type="ECO:0000313" key="11">
    <source>
        <dbReference type="Proteomes" id="UP000834106"/>
    </source>
</evidence>
<evidence type="ECO:0000256" key="8">
    <source>
        <dbReference type="SAM" id="MobiDB-lite"/>
    </source>
</evidence>
<dbReference type="PROSITE" id="PS51032">
    <property type="entry name" value="AP2_ERF"/>
    <property type="match status" value="1"/>
</dbReference>
<evidence type="ECO:0000313" key="10">
    <source>
        <dbReference type="EMBL" id="CAI9775002.1"/>
    </source>
</evidence>
<dbReference type="CDD" id="cd00018">
    <property type="entry name" value="AP2"/>
    <property type="match status" value="1"/>
</dbReference>
<dbReference type="GO" id="GO:0003677">
    <property type="term" value="F:DNA binding"/>
    <property type="evidence" value="ECO:0007669"/>
    <property type="project" value="UniProtKB-KW"/>
</dbReference>
<evidence type="ECO:0000256" key="7">
    <source>
        <dbReference type="ARBA" id="ARBA00024343"/>
    </source>
</evidence>
<dbReference type="EMBL" id="OU503048">
    <property type="protein sequence ID" value="CAI9775002.1"/>
    <property type="molecule type" value="Genomic_DNA"/>
</dbReference>